<evidence type="ECO:0000313" key="1">
    <source>
        <dbReference type="EMBL" id="EAT83673.1"/>
    </source>
</evidence>
<dbReference type="OMA" id="GHRNWGF"/>
<proteinExistence type="predicted"/>
<reference evidence="2" key="1">
    <citation type="journal article" date="2007" name="Plant Cell">
        <title>Dothideomycete-plant interactions illuminated by genome sequencing and EST analysis of the wheat pathogen Stagonospora nodorum.</title>
        <authorList>
            <person name="Hane J.K."/>
            <person name="Lowe R.G."/>
            <person name="Solomon P.S."/>
            <person name="Tan K.C."/>
            <person name="Schoch C.L."/>
            <person name="Spatafora J.W."/>
            <person name="Crous P.W."/>
            <person name="Kodira C."/>
            <person name="Birren B.W."/>
            <person name="Galagan J.E."/>
            <person name="Torriani S.F."/>
            <person name="McDonald B.A."/>
            <person name="Oliver R.P."/>
        </authorList>
    </citation>
    <scope>NUCLEOTIDE SEQUENCE [LARGE SCALE GENOMIC DNA]</scope>
    <source>
        <strain evidence="2">SN15 / ATCC MYA-4574 / FGSC 10173</strain>
    </source>
</reference>
<sequence length="162" mass="18869">MTTSTEEWLSHLHRLIDRDNYIYADDLRNWGFTIYRTCYTPSSDEKWPQLLETIQTCAHNDVLSQTQSKEDDAQFKKVMSLFRLDARSEPSLSALTIPQLRELYNTTSTDPPLNSDFPLRRVFLVASAETFWADEPDTVITCVDADYRTENYVPMPKHQNPN</sequence>
<gene>
    <name evidence="1" type="ORF">SNOG_08505</name>
</gene>
<evidence type="ECO:0000313" key="2">
    <source>
        <dbReference type="Proteomes" id="UP000001055"/>
    </source>
</evidence>
<dbReference type="Proteomes" id="UP000001055">
    <property type="component" value="Unassembled WGS sequence"/>
</dbReference>
<dbReference type="VEuPathDB" id="FungiDB:JI435_085050"/>
<dbReference type="AlphaFoldDB" id="Q0UIA9"/>
<organism evidence="1 2">
    <name type="scientific">Phaeosphaeria nodorum (strain SN15 / ATCC MYA-4574 / FGSC 10173)</name>
    <name type="common">Glume blotch fungus</name>
    <name type="synonym">Parastagonospora nodorum</name>
    <dbReference type="NCBI Taxonomy" id="321614"/>
    <lineage>
        <taxon>Eukaryota</taxon>
        <taxon>Fungi</taxon>
        <taxon>Dikarya</taxon>
        <taxon>Ascomycota</taxon>
        <taxon>Pezizomycotina</taxon>
        <taxon>Dothideomycetes</taxon>
        <taxon>Pleosporomycetidae</taxon>
        <taxon>Pleosporales</taxon>
        <taxon>Pleosporineae</taxon>
        <taxon>Phaeosphaeriaceae</taxon>
        <taxon>Parastagonospora</taxon>
    </lineage>
</organism>
<dbReference type="GeneID" id="5975715"/>
<dbReference type="STRING" id="321614.Q0UIA9"/>
<accession>Q0UIA9</accession>
<dbReference type="EMBL" id="CH445337">
    <property type="protein sequence ID" value="EAT83673.1"/>
    <property type="molecule type" value="Genomic_DNA"/>
</dbReference>
<name>Q0UIA9_PHANO</name>
<dbReference type="HOGENOM" id="CLU_095389_1_0_1"/>
<dbReference type="InParanoid" id="Q0UIA9"/>
<protein>
    <submittedName>
        <fullName evidence="1">Uncharacterized protein</fullName>
    </submittedName>
</protein>
<dbReference type="RefSeq" id="XP_001798816.1">
    <property type="nucleotide sequence ID" value="XM_001798764.1"/>
</dbReference>
<dbReference type="eggNOG" id="ENOG502T4G1">
    <property type="taxonomic scope" value="Eukaryota"/>
</dbReference>
<dbReference type="KEGG" id="pno:SNOG_08505"/>